<dbReference type="Proteomes" id="UP000294847">
    <property type="component" value="Chromosome 3"/>
</dbReference>
<evidence type="ECO:0000256" key="1">
    <source>
        <dbReference type="SAM" id="SignalP"/>
    </source>
</evidence>
<gene>
    <name evidence="2" type="ORF">PoMZ_03229</name>
</gene>
<dbReference type="AlphaFoldDB" id="A0A4P7NCI0"/>
<evidence type="ECO:0000313" key="3">
    <source>
        <dbReference type="Proteomes" id="UP000294847"/>
    </source>
</evidence>
<accession>A0A4P7NCI0</accession>
<name>A0A4P7NCI0_PYROR</name>
<feature type="chain" id="PRO_5020364854" evidence="1">
    <location>
        <begin position="19"/>
        <end position="135"/>
    </location>
</feature>
<sequence length="135" mass="14558">MKFSAAILISFLAAASTALPQRDGSPSTLDARAKKAAPKGFKCRINQGTGTCSGVDTCTVNRGIRNVNNQSREYWVMRSQRLARNHVICTTKIKPIILSALFLSLMCCKVAGGMGDVVATAWEETAHIDEEGVLQ</sequence>
<feature type="signal peptide" evidence="1">
    <location>
        <begin position="1"/>
        <end position="18"/>
    </location>
</feature>
<keyword evidence="1" id="KW-0732">Signal</keyword>
<organism evidence="2 3">
    <name type="scientific">Pyricularia oryzae</name>
    <name type="common">Rice blast fungus</name>
    <name type="synonym">Magnaporthe oryzae</name>
    <dbReference type="NCBI Taxonomy" id="318829"/>
    <lineage>
        <taxon>Eukaryota</taxon>
        <taxon>Fungi</taxon>
        <taxon>Dikarya</taxon>
        <taxon>Ascomycota</taxon>
        <taxon>Pezizomycotina</taxon>
        <taxon>Sordariomycetes</taxon>
        <taxon>Sordariomycetidae</taxon>
        <taxon>Magnaporthales</taxon>
        <taxon>Pyriculariaceae</taxon>
        <taxon>Pyricularia</taxon>
    </lineage>
</organism>
<evidence type="ECO:0000313" key="2">
    <source>
        <dbReference type="EMBL" id="QBZ58284.1"/>
    </source>
</evidence>
<reference evidence="2 3" key="1">
    <citation type="journal article" date="2019" name="Mol. Biol. Evol.">
        <title>Blast fungal genomes show frequent chromosomal changes, gene gains and losses, and effector gene turnover.</title>
        <authorList>
            <person name="Gomez Luciano L.B."/>
            <person name="Jason Tsai I."/>
            <person name="Chuma I."/>
            <person name="Tosa Y."/>
            <person name="Chen Y.H."/>
            <person name="Li J.Y."/>
            <person name="Li M.Y."/>
            <person name="Jade Lu M.Y."/>
            <person name="Nakayashiki H."/>
            <person name="Li W.H."/>
        </authorList>
    </citation>
    <scope>NUCLEOTIDE SEQUENCE [LARGE SCALE GENOMIC DNA]</scope>
    <source>
        <strain evidence="2">MZ5-1-6</strain>
    </source>
</reference>
<proteinExistence type="predicted"/>
<dbReference type="EMBL" id="CP034206">
    <property type="protein sequence ID" value="QBZ58284.1"/>
    <property type="molecule type" value="Genomic_DNA"/>
</dbReference>
<protein>
    <submittedName>
        <fullName evidence="2">Uncharacterized protein</fullName>
    </submittedName>
</protein>